<dbReference type="InterPro" id="IPR038377">
    <property type="entry name" value="Na/Glc_symporter_sf"/>
</dbReference>
<dbReference type="PANTHER" id="PTHR48086">
    <property type="entry name" value="SODIUM/PROLINE SYMPORTER-RELATED"/>
    <property type="match status" value="1"/>
</dbReference>
<feature type="transmembrane region" description="Helical" evidence="8">
    <location>
        <begin position="420"/>
        <end position="439"/>
    </location>
</feature>
<dbReference type="PROSITE" id="PS50283">
    <property type="entry name" value="NA_SOLUT_SYMP_3"/>
    <property type="match status" value="1"/>
</dbReference>
<feature type="transmembrane region" description="Helical" evidence="8">
    <location>
        <begin position="163"/>
        <end position="184"/>
    </location>
</feature>
<feature type="transmembrane region" description="Helical" evidence="8">
    <location>
        <begin position="129"/>
        <end position="151"/>
    </location>
</feature>
<feature type="transmembrane region" description="Helical" evidence="8">
    <location>
        <begin position="392"/>
        <end position="413"/>
    </location>
</feature>
<evidence type="ECO:0000313" key="10">
    <source>
        <dbReference type="Proteomes" id="UP001221597"/>
    </source>
</evidence>
<evidence type="ECO:0000256" key="3">
    <source>
        <dbReference type="ARBA" id="ARBA00022448"/>
    </source>
</evidence>
<feature type="transmembrane region" description="Helical" evidence="8">
    <location>
        <begin position="364"/>
        <end position="386"/>
    </location>
</feature>
<keyword evidence="6 8" id="KW-0472">Membrane</keyword>
<evidence type="ECO:0000256" key="7">
    <source>
        <dbReference type="RuleBase" id="RU362091"/>
    </source>
</evidence>
<feature type="transmembrane region" description="Helical" evidence="8">
    <location>
        <begin position="47"/>
        <end position="68"/>
    </location>
</feature>
<sequence>MFSAQQQTILFFIVVVYFFFLFGLSIYINRKIKTYDDYNVAGRTISLFPLILTFTGTAIGGSILLGYMTNGYLYGMGQQWLAIGFTLTSIIMAFSMLKRIRILGEKYNMVTIGDFTALRFGEAARIPTVLSILVAYCSITGMQFVAIATILNLTIDLNMTTGILISWVLLTLKTYFGGLVSVIWQDAIHGTIQTIGVAVLLVAVWLASGGWSNVTENAAAMGSTDALSIFNISTYDFFVFLFTIGAYQFVRQDLWQRFWAAKDLNIAKNGYWAAIILGFLTAGAVIAIGVLGKFGMQMTNIDPALIYYELSAAVLPFALVIIMVIVLLATVISCADSFFLAASTSIVNDIVKPRLGDKAENHNMLLYSRLSVAIVSVIAVLLALYIPTLVTLWVTGSAMLVSGLLAPVLFGLFWKKATKAAGISGMWLGLSIAVIWQIAGHPFGAHPVFIGFPISIITVVAVTLFSRREKENAMYQEFRKTV</sequence>
<evidence type="ECO:0000256" key="4">
    <source>
        <dbReference type="ARBA" id="ARBA00022692"/>
    </source>
</evidence>
<feature type="transmembrane region" description="Helical" evidence="8">
    <location>
        <begin position="445"/>
        <end position="465"/>
    </location>
</feature>
<dbReference type="InterPro" id="IPR050277">
    <property type="entry name" value="Sodium:Solute_Symporter"/>
</dbReference>
<dbReference type="CDD" id="cd10322">
    <property type="entry name" value="SLC5sbd"/>
    <property type="match status" value="1"/>
</dbReference>
<proteinExistence type="inferred from homology"/>
<accession>A0ABY8J1R5</accession>
<keyword evidence="4 8" id="KW-0812">Transmembrane</keyword>
<reference evidence="9 10" key="1">
    <citation type="submission" date="2023-04" db="EMBL/GenBank/DDBJ databases">
        <title>Genome sequence of Halobacillus naozhouensis KACC 21980.</title>
        <authorList>
            <person name="Kim S."/>
            <person name="Heo J."/>
            <person name="Kwon S.-W."/>
        </authorList>
    </citation>
    <scope>NUCLEOTIDE SEQUENCE [LARGE SCALE GENOMIC DNA]</scope>
    <source>
        <strain evidence="9 10">KCTC 13234</strain>
    </source>
</reference>
<dbReference type="Pfam" id="PF00474">
    <property type="entry name" value="SSF"/>
    <property type="match status" value="1"/>
</dbReference>
<evidence type="ECO:0000313" key="9">
    <source>
        <dbReference type="EMBL" id="WFT75484.1"/>
    </source>
</evidence>
<organism evidence="9 10">
    <name type="scientific">Halobacillus naozhouensis</name>
    <dbReference type="NCBI Taxonomy" id="554880"/>
    <lineage>
        <taxon>Bacteria</taxon>
        <taxon>Bacillati</taxon>
        <taxon>Bacillota</taxon>
        <taxon>Bacilli</taxon>
        <taxon>Bacillales</taxon>
        <taxon>Bacillaceae</taxon>
        <taxon>Halobacillus</taxon>
    </lineage>
</organism>
<comment type="similarity">
    <text evidence="2 7">Belongs to the sodium:solute symporter (SSF) (TC 2.A.21) family.</text>
</comment>
<name>A0ABY8J1R5_9BACI</name>
<dbReference type="RefSeq" id="WP_283077450.1">
    <property type="nucleotide sequence ID" value="NZ_CP121671.1"/>
</dbReference>
<keyword evidence="5 8" id="KW-1133">Transmembrane helix</keyword>
<protein>
    <submittedName>
        <fullName evidence="9">Sodium:solute symporter family protein</fullName>
    </submittedName>
</protein>
<dbReference type="EMBL" id="CP121671">
    <property type="protein sequence ID" value="WFT75484.1"/>
    <property type="molecule type" value="Genomic_DNA"/>
</dbReference>
<gene>
    <name evidence="9" type="ORF">P9989_03540</name>
</gene>
<feature type="transmembrane region" description="Helical" evidence="8">
    <location>
        <begin position="191"/>
        <end position="208"/>
    </location>
</feature>
<dbReference type="Gene3D" id="1.20.1730.10">
    <property type="entry name" value="Sodium/glucose cotransporter"/>
    <property type="match status" value="1"/>
</dbReference>
<evidence type="ECO:0000256" key="6">
    <source>
        <dbReference type="ARBA" id="ARBA00023136"/>
    </source>
</evidence>
<comment type="subcellular location">
    <subcellularLocation>
        <location evidence="1">Membrane</location>
        <topology evidence="1">Multi-pass membrane protein</topology>
    </subcellularLocation>
</comment>
<dbReference type="InterPro" id="IPR001734">
    <property type="entry name" value="Na/solute_symporter"/>
</dbReference>
<evidence type="ECO:0000256" key="1">
    <source>
        <dbReference type="ARBA" id="ARBA00004141"/>
    </source>
</evidence>
<keyword evidence="10" id="KW-1185">Reference proteome</keyword>
<feature type="transmembrane region" description="Helical" evidence="8">
    <location>
        <begin position="312"/>
        <end position="343"/>
    </location>
</feature>
<feature type="transmembrane region" description="Helical" evidence="8">
    <location>
        <begin position="80"/>
        <end position="97"/>
    </location>
</feature>
<evidence type="ECO:0000256" key="5">
    <source>
        <dbReference type="ARBA" id="ARBA00022989"/>
    </source>
</evidence>
<dbReference type="PANTHER" id="PTHR48086:SF7">
    <property type="entry name" value="SODIUM-SOLUTE SYMPORTER-RELATED"/>
    <property type="match status" value="1"/>
</dbReference>
<feature type="transmembrane region" description="Helical" evidence="8">
    <location>
        <begin position="228"/>
        <end position="250"/>
    </location>
</feature>
<feature type="transmembrane region" description="Helical" evidence="8">
    <location>
        <begin position="271"/>
        <end position="292"/>
    </location>
</feature>
<feature type="transmembrane region" description="Helical" evidence="8">
    <location>
        <begin position="6"/>
        <end position="27"/>
    </location>
</feature>
<evidence type="ECO:0000256" key="2">
    <source>
        <dbReference type="ARBA" id="ARBA00006434"/>
    </source>
</evidence>
<dbReference type="Proteomes" id="UP001221597">
    <property type="component" value="Chromosome"/>
</dbReference>
<evidence type="ECO:0000256" key="8">
    <source>
        <dbReference type="SAM" id="Phobius"/>
    </source>
</evidence>
<keyword evidence="3" id="KW-0813">Transport</keyword>